<dbReference type="InterPro" id="IPR005590">
    <property type="entry name" value="DUF333"/>
</dbReference>
<dbReference type="PROSITE" id="PS51257">
    <property type="entry name" value="PROKAR_LIPOPROTEIN"/>
    <property type="match status" value="1"/>
</dbReference>
<protein>
    <submittedName>
        <fullName evidence="3">DUF333 domain-containing protein</fullName>
    </submittedName>
</protein>
<comment type="caution">
    <text evidence="3">The sequence shown here is derived from an EMBL/GenBank/DDBJ whole genome shotgun (WGS) entry which is preliminary data.</text>
</comment>
<dbReference type="Proteomes" id="UP001526446">
    <property type="component" value="Unassembled WGS sequence"/>
</dbReference>
<dbReference type="Pfam" id="PF03891">
    <property type="entry name" value="DUF333"/>
    <property type="match status" value="1"/>
</dbReference>
<evidence type="ECO:0000313" key="4">
    <source>
        <dbReference type="Proteomes" id="UP001526446"/>
    </source>
</evidence>
<feature type="chain" id="PRO_5046075177" evidence="2">
    <location>
        <begin position="31"/>
        <end position="146"/>
    </location>
</feature>
<dbReference type="RefSeq" id="WP_242007267.1">
    <property type="nucleotide sequence ID" value="NZ_JAPIUX010000006.1"/>
</dbReference>
<dbReference type="PANTHER" id="PTHR38008">
    <property type="entry name" value="HEMOLYSIN-RELATED"/>
    <property type="match status" value="1"/>
</dbReference>
<gene>
    <name evidence="3" type="ORF">OQ252_07630</name>
</gene>
<feature type="signal peptide" evidence="2">
    <location>
        <begin position="1"/>
        <end position="30"/>
    </location>
</feature>
<evidence type="ECO:0000313" key="3">
    <source>
        <dbReference type="EMBL" id="MCX2561262.1"/>
    </source>
</evidence>
<feature type="region of interest" description="Disordered" evidence="1">
    <location>
        <begin position="39"/>
        <end position="87"/>
    </location>
</feature>
<evidence type="ECO:0000256" key="1">
    <source>
        <dbReference type="SAM" id="MobiDB-lite"/>
    </source>
</evidence>
<dbReference type="PANTHER" id="PTHR38008:SF2">
    <property type="entry name" value="HEMOLYSIN"/>
    <property type="match status" value="1"/>
</dbReference>
<keyword evidence="4" id="KW-1185">Reference proteome</keyword>
<dbReference type="EMBL" id="JAPIUX010000006">
    <property type="protein sequence ID" value="MCX2561262.1"/>
    <property type="molecule type" value="Genomic_DNA"/>
</dbReference>
<accession>A0ABT3Q7J6</accession>
<organism evidence="3 4">
    <name type="scientific">Acetobacter farinalis</name>
    <dbReference type="NCBI Taxonomy" id="1260984"/>
    <lineage>
        <taxon>Bacteria</taxon>
        <taxon>Pseudomonadati</taxon>
        <taxon>Pseudomonadota</taxon>
        <taxon>Alphaproteobacteria</taxon>
        <taxon>Acetobacterales</taxon>
        <taxon>Acetobacteraceae</taxon>
        <taxon>Acetobacter</taxon>
    </lineage>
</organism>
<evidence type="ECO:0000256" key="2">
    <source>
        <dbReference type="SAM" id="SignalP"/>
    </source>
</evidence>
<proteinExistence type="predicted"/>
<sequence>MITRFPVLMGTVSRKLLGASVLGATLCSLAACQPAPATASEQAGATPSGAALPQSVAPQAPVPGTAQSATPGTMPPGQQAPAQSKKRIGMANPASLHCLNAGGKLEIRTASSGGQYGVCHLPDGNSCEEWSFFRTGQCTAESLKNR</sequence>
<reference evidence="3 4" key="1">
    <citation type="submission" date="2022-11" db="EMBL/GenBank/DDBJ databases">
        <title>Genome sequencing of Acetobacter type strain.</title>
        <authorList>
            <person name="Heo J."/>
            <person name="Lee D."/>
            <person name="Han B.-H."/>
            <person name="Hong S.-B."/>
            <person name="Kwon S.-W."/>
        </authorList>
    </citation>
    <scope>NUCLEOTIDE SEQUENCE [LARGE SCALE GENOMIC DNA]</scope>
    <source>
        <strain evidence="3 4">KACC 21251</strain>
    </source>
</reference>
<keyword evidence="2" id="KW-0732">Signal</keyword>
<name>A0ABT3Q7J6_9PROT</name>